<feature type="region of interest" description="Disordered" evidence="1">
    <location>
        <begin position="53"/>
        <end position="73"/>
    </location>
</feature>
<organism evidence="2 3">
    <name type="scientific">Champsocephalus esox</name>
    <name type="common">pike icefish</name>
    <dbReference type="NCBI Taxonomy" id="159716"/>
    <lineage>
        <taxon>Eukaryota</taxon>
        <taxon>Metazoa</taxon>
        <taxon>Chordata</taxon>
        <taxon>Craniata</taxon>
        <taxon>Vertebrata</taxon>
        <taxon>Euteleostomi</taxon>
        <taxon>Actinopterygii</taxon>
        <taxon>Neopterygii</taxon>
        <taxon>Teleostei</taxon>
        <taxon>Neoteleostei</taxon>
        <taxon>Acanthomorphata</taxon>
        <taxon>Eupercaria</taxon>
        <taxon>Perciformes</taxon>
        <taxon>Notothenioidei</taxon>
        <taxon>Channichthyidae</taxon>
        <taxon>Champsocephalus</taxon>
    </lineage>
</organism>
<evidence type="ECO:0000256" key="1">
    <source>
        <dbReference type="SAM" id="MobiDB-lite"/>
    </source>
</evidence>
<proteinExistence type="predicted"/>
<feature type="region of interest" description="Disordered" evidence="1">
    <location>
        <begin position="1"/>
        <end position="41"/>
    </location>
</feature>
<name>A0AAN8H2L7_9TELE</name>
<sequence>MSKQAISDFHEIHRGKAPLCGRSKSPKTRTQQPHPASLPDMSKQAISDFHEKHRGKAPLCGRSKTPKTRTKELQDLSPTCVAYLQNLAHLGSPGPRT</sequence>
<dbReference type="AlphaFoldDB" id="A0AAN8H2L7"/>
<comment type="caution">
    <text evidence="2">The sequence shown here is derived from an EMBL/GenBank/DDBJ whole genome shotgun (WGS) entry which is preliminary data.</text>
</comment>
<dbReference type="Proteomes" id="UP001335648">
    <property type="component" value="Unassembled WGS sequence"/>
</dbReference>
<gene>
    <name evidence="2" type="ORF">CesoFtcFv8_009585</name>
</gene>
<dbReference type="EMBL" id="JAULUE010002052">
    <property type="protein sequence ID" value="KAK5900186.1"/>
    <property type="molecule type" value="Genomic_DNA"/>
</dbReference>
<reference evidence="2 3" key="1">
    <citation type="journal article" date="2023" name="Mol. Biol. Evol.">
        <title>Genomics of Secondarily Temperate Adaptation in the Only Non-Antarctic Icefish.</title>
        <authorList>
            <person name="Rivera-Colon A.G."/>
            <person name="Rayamajhi N."/>
            <person name="Minhas B.F."/>
            <person name="Madrigal G."/>
            <person name="Bilyk K.T."/>
            <person name="Yoon V."/>
            <person name="Hune M."/>
            <person name="Gregory S."/>
            <person name="Cheng C.H.C."/>
            <person name="Catchen J.M."/>
        </authorList>
    </citation>
    <scope>NUCLEOTIDE SEQUENCE [LARGE SCALE GENOMIC DNA]</scope>
    <source>
        <strain evidence="2">JC2023a</strain>
    </source>
</reference>
<keyword evidence="3" id="KW-1185">Reference proteome</keyword>
<evidence type="ECO:0000313" key="2">
    <source>
        <dbReference type="EMBL" id="KAK5900186.1"/>
    </source>
</evidence>
<evidence type="ECO:0000313" key="3">
    <source>
        <dbReference type="Proteomes" id="UP001335648"/>
    </source>
</evidence>
<accession>A0AAN8H2L7</accession>
<protein>
    <submittedName>
        <fullName evidence="2">Uncharacterized protein</fullName>
    </submittedName>
</protein>